<dbReference type="AlphaFoldDB" id="A0A1H2QRI2"/>
<feature type="transmembrane region" description="Helical" evidence="1">
    <location>
        <begin position="842"/>
        <end position="860"/>
    </location>
</feature>
<dbReference type="PRINTS" id="PR00702">
    <property type="entry name" value="ACRIFLAVINRP"/>
</dbReference>
<dbReference type="OrthoDB" id="9757940at2"/>
<evidence type="ECO:0000256" key="1">
    <source>
        <dbReference type="SAM" id="Phobius"/>
    </source>
</evidence>
<dbReference type="InterPro" id="IPR027463">
    <property type="entry name" value="AcrB_DN_DC_subdom"/>
</dbReference>
<gene>
    <name evidence="2" type="ORF">SAMN04487960_101309</name>
</gene>
<feature type="transmembrane region" description="Helical" evidence="1">
    <location>
        <begin position="378"/>
        <end position="405"/>
    </location>
</feature>
<dbReference type="GO" id="GO:0042910">
    <property type="term" value="F:xenobiotic transmembrane transporter activity"/>
    <property type="evidence" value="ECO:0007669"/>
    <property type="project" value="TreeGrafter"/>
</dbReference>
<dbReference type="Gene3D" id="1.20.1640.10">
    <property type="entry name" value="Multidrug efflux transporter AcrB transmembrane domain"/>
    <property type="match status" value="2"/>
</dbReference>
<dbReference type="RefSeq" id="WP_091811177.1">
    <property type="nucleotide sequence ID" value="NZ_FNNE01000001.1"/>
</dbReference>
<feature type="transmembrane region" description="Helical" evidence="1">
    <location>
        <begin position="426"/>
        <end position="446"/>
    </location>
</feature>
<dbReference type="Proteomes" id="UP000199675">
    <property type="component" value="Unassembled WGS sequence"/>
</dbReference>
<dbReference type="EMBL" id="FNNE01000001">
    <property type="protein sequence ID" value="SDW09751.1"/>
    <property type="molecule type" value="Genomic_DNA"/>
</dbReference>
<feature type="transmembrane region" description="Helical" evidence="1">
    <location>
        <begin position="893"/>
        <end position="919"/>
    </location>
</feature>
<dbReference type="PANTHER" id="PTHR32063:SF18">
    <property type="entry name" value="CATION EFFLUX SYSTEM PROTEIN"/>
    <property type="match status" value="1"/>
</dbReference>
<feature type="transmembrane region" description="Helical" evidence="1">
    <location>
        <begin position="329"/>
        <end position="346"/>
    </location>
</feature>
<dbReference type="SUPFAM" id="SSF82714">
    <property type="entry name" value="Multidrug efflux transporter AcrB TolC docking domain, DN and DC subdomains"/>
    <property type="match status" value="2"/>
</dbReference>
<organism evidence="2 3">
    <name type="scientific">Marinobacter mobilis</name>
    <dbReference type="NCBI Taxonomy" id="488533"/>
    <lineage>
        <taxon>Bacteria</taxon>
        <taxon>Pseudomonadati</taxon>
        <taxon>Pseudomonadota</taxon>
        <taxon>Gammaproteobacteria</taxon>
        <taxon>Pseudomonadales</taxon>
        <taxon>Marinobacteraceae</taxon>
        <taxon>Marinobacter</taxon>
    </lineage>
</organism>
<dbReference type="SUPFAM" id="SSF82866">
    <property type="entry name" value="Multidrug efflux transporter AcrB transmembrane domain"/>
    <property type="match status" value="2"/>
</dbReference>
<dbReference type="Gene3D" id="3.30.70.1320">
    <property type="entry name" value="Multidrug efflux transporter AcrB pore domain like"/>
    <property type="match status" value="1"/>
</dbReference>
<dbReference type="GO" id="GO:0005886">
    <property type="term" value="C:plasma membrane"/>
    <property type="evidence" value="ECO:0007669"/>
    <property type="project" value="TreeGrafter"/>
</dbReference>
<feature type="transmembrane region" description="Helical" evidence="1">
    <location>
        <begin position="969"/>
        <end position="996"/>
    </location>
</feature>
<dbReference type="Gene3D" id="3.30.70.1430">
    <property type="entry name" value="Multidrug efflux transporter AcrB pore domain"/>
    <property type="match status" value="2"/>
</dbReference>
<dbReference type="SUPFAM" id="SSF82693">
    <property type="entry name" value="Multidrug efflux transporter AcrB pore domain, PN1, PN2, PC1 and PC2 subdomains"/>
    <property type="match status" value="2"/>
</dbReference>
<dbReference type="STRING" id="488533.SAMN04487960_101309"/>
<dbReference type="InterPro" id="IPR001036">
    <property type="entry name" value="Acrflvin-R"/>
</dbReference>
<feature type="transmembrane region" description="Helical" evidence="1">
    <location>
        <begin position="867"/>
        <end position="887"/>
    </location>
</feature>
<reference evidence="2 3" key="1">
    <citation type="submission" date="2016-10" db="EMBL/GenBank/DDBJ databases">
        <authorList>
            <person name="de Groot N.N."/>
        </authorList>
    </citation>
    <scope>NUCLEOTIDE SEQUENCE [LARGE SCALE GENOMIC DNA]</scope>
    <source>
        <strain evidence="2 3">CGMCC 1.7059</strain>
    </source>
</reference>
<dbReference type="Pfam" id="PF00873">
    <property type="entry name" value="ACR_tran"/>
    <property type="match status" value="1"/>
</dbReference>
<protein>
    <submittedName>
        <fullName evidence="2">Multidrug efflux pump subunit AcrB</fullName>
    </submittedName>
</protein>
<dbReference type="Gene3D" id="3.30.2090.10">
    <property type="entry name" value="Multidrug efflux transporter AcrB TolC docking domain, DN and DC subdomains"/>
    <property type="match status" value="2"/>
</dbReference>
<dbReference type="PANTHER" id="PTHR32063">
    <property type="match status" value="1"/>
</dbReference>
<feature type="transmembrane region" description="Helical" evidence="1">
    <location>
        <begin position="513"/>
        <end position="532"/>
    </location>
</feature>
<keyword evidence="1" id="KW-0472">Membrane</keyword>
<evidence type="ECO:0000313" key="2">
    <source>
        <dbReference type="EMBL" id="SDW09751.1"/>
    </source>
</evidence>
<feature type="transmembrane region" description="Helical" evidence="1">
    <location>
        <begin position="353"/>
        <end position="372"/>
    </location>
</feature>
<feature type="transmembrane region" description="Helical" evidence="1">
    <location>
        <begin position="944"/>
        <end position="963"/>
    </location>
</feature>
<name>A0A1H2QRI2_9GAMM</name>
<accession>A0A1H2QRI2</accession>
<dbReference type="Gene3D" id="3.30.70.1440">
    <property type="entry name" value="Multidrug efflux transporter AcrB pore domain"/>
    <property type="match status" value="1"/>
</dbReference>
<sequence length="1008" mass="108534">MIARLLGGQRLLGMLITMLCLLGIAAYSTMPRQEDPNFPERAGMITVSYPGASADTVERLIVRPLSDELLQVEELEVSRATARTGVAIVRLRLNQTIYDTDAAWDRVRQAMERARQEYPDDVGRMILDDRLVSTPTVVLAVSGSPSVVELSGVAERLKNVLADLPGLSRIELGGDVDEQITLALDDAALYRLGISPARVLDTLAQRNQTIPGGFVVSEGRRLSVLPNSEFADIDAIRATPIQLPDGSQVPLAAAADVWRGPVEPRQPESWFDGERVVLLSLYMETDSTDAIRFGQGVRARLATLRDEFAPYDLREMFFQPDKVEARLDGLAWSLVLSVLIIVAVVFTGMGLRMGLLVASILPMVAMISVGLYDFGGGVLHQIAVIGMVISLGILIDNAIVIVENIQSNLDQGMQRVEALTRSIRELAGPLGASTGTTLAAFAPLLLSKGNTADFTRGVPVMIMLTLSVSYLLAISVVPLLAARFLKPRAKVRADALAGLSSFLGRLVARRPGVLMLTGAVLVVVSLLMTPFMKQQFFPNADRPRVVVELFMPEGTDQLRTGEVAAQLEQAIRSQPQTLEVHRFVGYSGPSFYYNLTRAPQAPNRARLVVRTPQLADTAPLTGWIREYVAGQLPELDVTVGILGQGPPRAAPVEVRVFNASDELRDQAVLQVYDALRHTEGTVDVRHDLDLGVPSIGIVVDDASAARYGISRSDVAQSLYGQSFGIVAEQYRQEDDPIPLVLRSREGTQLSLSRLLSINIYNNVGEAVPLSAIASVDTSWQPAARYLRNGVRVGTVTANLLPGYSFSQALQGLDAETALKPLPAGTRLELGGDAEGSGKANTAILTTAPIGIMLLLFFLILQFNSYRRVLIILLTVPLAAVGIIPGLVLSGSPFGFQSLLGVIALVGVVVNNAIVLLDVVDRQLGLGDRIRDAVRQAVEERTRPILLTTATTVAGLLPLAYSSSTLWPPMAWAIISGLLASTVLTLLVVPAVCTLVIRTPAAEVQEVAA</sequence>
<evidence type="ECO:0000313" key="3">
    <source>
        <dbReference type="Proteomes" id="UP000199675"/>
    </source>
</evidence>
<feature type="transmembrane region" description="Helical" evidence="1">
    <location>
        <begin position="458"/>
        <end position="482"/>
    </location>
</feature>
<keyword evidence="1" id="KW-1133">Transmembrane helix</keyword>
<keyword evidence="1" id="KW-0812">Transmembrane</keyword>
<keyword evidence="3" id="KW-1185">Reference proteome</keyword>
<proteinExistence type="predicted"/>